<name>A0AAE0P2F6_SORBR</name>
<reference evidence="2" key="1">
    <citation type="journal article" date="2023" name="Mol. Phylogenet. Evol.">
        <title>Genome-scale phylogeny and comparative genomics of the fungal order Sordariales.</title>
        <authorList>
            <person name="Hensen N."/>
            <person name="Bonometti L."/>
            <person name="Westerberg I."/>
            <person name="Brannstrom I.O."/>
            <person name="Guillou S."/>
            <person name="Cros-Aarteil S."/>
            <person name="Calhoun S."/>
            <person name="Haridas S."/>
            <person name="Kuo A."/>
            <person name="Mondo S."/>
            <person name="Pangilinan J."/>
            <person name="Riley R."/>
            <person name="LaButti K."/>
            <person name="Andreopoulos B."/>
            <person name="Lipzen A."/>
            <person name="Chen C."/>
            <person name="Yan M."/>
            <person name="Daum C."/>
            <person name="Ng V."/>
            <person name="Clum A."/>
            <person name="Steindorff A."/>
            <person name="Ohm R.A."/>
            <person name="Martin F."/>
            <person name="Silar P."/>
            <person name="Natvig D.O."/>
            <person name="Lalanne C."/>
            <person name="Gautier V."/>
            <person name="Ament-Velasquez S.L."/>
            <person name="Kruys A."/>
            <person name="Hutchinson M.I."/>
            <person name="Powell A.J."/>
            <person name="Barry K."/>
            <person name="Miller A.N."/>
            <person name="Grigoriev I.V."/>
            <person name="Debuchy R."/>
            <person name="Gladieux P."/>
            <person name="Hiltunen Thoren M."/>
            <person name="Johannesson H."/>
        </authorList>
    </citation>
    <scope>NUCLEOTIDE SEQUENCE</scope>
    <source>
        <strain evidence="2">FGSC 1904</strain>
    </source>
</reference>
<keyword evidence="3" id="KW-1185">Reference proteome</keyword>
<evidence type="ECO:0000313" key="2">
    <source>
        <dbReference type="EMBL" id="KAK3392128.1"/>
    </source>
</evidence>
<protein>
    <submittedName>
        <fullName evidence="2">Uncharacterized protein</fullName>
    </submittedName>
</protein>
<evidence type="ECO:0000256" key="1">
    <source>
        <dbReference type="SAM" id="MobiDB-lite"/>
    </source>
</evidence>
<feature type="region of interest" description="Disordered" evidence="1">
    <location>
        <begin position="26"/>
        <end position="53"/>
    </location>
</feature>
<reference evidence="2" key="2">
    <citation type="submission" date="2023-07" db="EMBL/GenBank/DDBJ databases">
        <authorList>
            <consortium name="Lawrence Berkeley National Laboratory"/>
            <person name="Haridas S."/>
            <person name="Hensen N."/>
            <person name="Bonometti L."/>
            <person name="Westerberg I."/>
            <person name="Brannstrom I.O."/>
            <person name="Guillou S."/>
            <person name="Cros-Aarteil S."/>
            <person name="Calhoun S."/>
            <person name="Kuo A."/>
            <person name="Mondo S."/>
            <person name="Pangilinan J."/>
            <person name="Riley R."/>
            <person name="LaButti K."/>
            <person name="Andreopoulos B."/>
            <person name="Lipzen A."/>
            <person name="Chen C."/>
            <person name="Yanf M."/>
            <person name="Daum C."/>
            <person name="Ng V."/>
            <person name="Clum A."/>
            <person name="Steindorff A."/>
            <person name="Ohm R."/>
            <person name="Martin F."/>
            <person name="Silar P."/>
            <person name="Natvig D."/>
            <person name="Lalanne C."/>
            <person name="Gautier V."/>
            <person name="Ament-velasquez S.L."/>
            <person name="Kruys A."/>
            <person name="Hutchinson M.I."/>
            <person name="Powell A.J."/>
            <person name="Barry K."/>
            <person name="Miller A.N."/>
            <person name="Grigoriev I.V."/>
            <person name="Debuchy R."/>
            <person name="Gladieux P."/>
            <person name="Thoren M.H."/>
            <person name="Johannesson H."/>
        </authorList>
    </citation>
    <scope>NUCLEOTIDE SEQUENCE</scope>
    <source>
        <strain evidence="2">FGSC 1904</strain>
    </source>
</reference>
<proteinExistence type="predicted"/>
<accession>A0AAE0P2F6</accession>
<evidence type="ECO:0000313" key="3">
    <source>
        <dbReference type="Proteomes" id="UP001281003"/>
    </source>
</evidence>
<dbReference type="Proteomes" id="UP001281003">
    <property type="component" value="Unassembled WGS sequence"/>
</dbReference>
<comment type="caution">
    <text evidence="2">The sequence shown here is derived from an EMBL/GenBank/DDBJ whole genome shotgun (WGS) entry which is preliminary data.</text>
</comment>
<sequence length="237" mass="25395">MSRIAAPITKFTRSLSTSPVVAKPSHILNATSNASRKRKLGEESGAETLDSRTQRKVPLMQGFRTSAPTNASIGHSFSTNGIDAVVLPNLAAVESSSSASPFQPTYFDTIRVPLLPDNKTPPPPTVQRMPLFDELKPEQRGEIPSEGDADLMASKPRVAVVANKPGQVLPASLSQEVVDLDNWTGADWVSLGFVRDIAREEAKAQEEAAGGQGMIKDLWRGMVEDVFGSAQNKGSKA</sequence>
<organism evidence="2 3">
    <name type="scientific">Sordaria brevicollis</name>
    <dbReference type="NCBI Taxonomy" id="83679"/>
    <lineage>
        <taxon>Eukaryota</taxon>
        <taxon>Fungi</taxon>
        <taxon>Dikarya</taxon>
        <taxon>Ascomycota</taxon>
        <taxon>Pezizomycotina</taxon>
        <taxon>Sordariomycetes</taxon>
        <taxon>Sordariomycetidae</taxon>
        <taxon>Sordariales</taxon>
        <taxon>Sordariaceae</taxon>
        <taxon>Sordaria</taxon>
    </lineage>
</organism>
<dbReference type="AlphaFoldDB" id="A0AAE0P2F6"/>
<dbReference type="EMBL" id="JAUTDP010000012">
    <property type="protein sequence ID" value="KAK3392128.1"/>
    <property type="molecule type" value="Genomic_DNA"/>
</dbReference>
<gene>
    <name evidence="2" type="ORF">B0T20DRAFT_74888</name>
</gene>